<evidence type="ECO:0000256" key="1">
    <source>
        <dbReference type="SAM" id="Phobius"/>
    </source>
</evidence>
<comment type="caution">
    <text evidence="2">The sequence shown here is derived from an EMBL/GenBank/DDBJ whole genome shotgun (WGS) entry which is preliminary data.</text>
</comment>
<protein>
    <submittedName>
        <fullName evidence="2">Uncharacterized protein</fullName>
    </submittedName>
</protein>
<reference evidence="2 3" key="1">
    <citation type="submission" date="2018-08" db="EMBL/GenBank/DDBJ databases">
        <title>Genomic Encyclopedia of Type Strains, Phase IV (KMG-IV): sequencing the most valuable type-strain genomes for metagenomic binning, comparative biology and taxonomic classification.</title>
        <authorList>
            <person name="Goeker M."/>
        </authorList>
    </citation>
    <scope>NUCLEOTIDE SEQUENCE [LARGE SCALE GENOMIC DNA]</scope>
    <source>
        <strain evidence="2 3">DSM 17274</strain>
    </source>
</reference>
<evidence type="ECO:0000313" key="3">
    <source>
        <dbReference type="Proteomes" id="UP000257076"/>
    </source>
</evidence>
<accession>A0A3E0B330</accession>
<dbReference type="EMBL" id="QUMW01000001">
    <property type="protein sequence ID" value="REG26373.1"/>
    <property type="molecule type" value="Genomic_DNA"/>
</dbReference>
<feature type="transmembrane region" description="Helical" evidence="1">
    <location>
        <begin position="21"/>
        <end position="39"/>
    </location>
</feature>
<keyword evidence="1" id="KW-0812">Transmembrane</keyword>
<keyword evidence="1" id="KW-1133">Transmembrane helix</keyword>
<name>A0A3E0B330_9STAP</name>
<evidence type="ECO:0000313" key="2">
    <source>
        <dbReference type="EMBL" id="REG26373.1"/>
    </source>
</evidence>
<dbReference type="Proteomes" id="UP000257076">
    <property type="component" value="Unassembled WGS sequence"/>
</dbReference>
<sequence>MKENIVNQIEGKFKSMSFLKLTLLSFVLGGVGSLVFVITRDIINVFN</sequence>
<proteinExistence type="predicted"/>
<keyword evidence="1" id="KW-0472">Membrane</keyword>
<keyword evidence="3" id="KW-1185">Reference proteome</keyword>
<organism evidence="2 3">
    <name type="scientific">Jeotgalicoccus halotolerans</name>
    <dbReference type="NCBI Taxonomy" id="157227"/>
    <lineage>
        <taxon>Bacteria</taxon>
        <taxon>Bacillati</taxon>
        <taxon>Bacillota</taxon>
        <taxon>Bacilli</taxon>
        <taxon>Bacillales</taxon>
        <taxon>Staphylococcaceae</taxon>
        <taxon>Jeotgalicoccus</taxon>
    </lineage>
</organism>
<gene>
    <name evidence="2" type="ORF">DFR63_0014</name>
</gene>
<dbReference type="AlphaFoldDB" id="A0A3E0B330"/>